<dbReference type="EMBL" id="JGDJ01000116">
    <property type="protein sequence ID" value="EXZ30794.1"/>
    <property type="molecule type" value="Genomic_DNA"/>
</dbReference>
<gene>
    <name evidence="1" type="ORF">M136_5388</name>
</gene>
<sequence>MALTDLTFSKHGEAYVSDPVQLQSDAGLHLEFASEDKNNVVSLFQSMTNTNYVPFGSYNYVGSTMDVAITGVIPGMYIKVQSISQPTLAKILVSE</sequence>
<dbReference type="PATRIC" id="fig|1339327.3.peg.602"/>
<accession>A0A015Z7D7</accession>
<dbReference type="RefSeq" id="WP_032558116.1">
    <property type="nucleotide sequence ID" value="NZ_JGDJ01000116.1"/>
</dbReference>
<evidence type="ECO:0000313" key="2">
    <source>
        <dbReference type="Proteomes" id="UP000022082"/>
    </source>
</evidence>
<protein>
    <submittedName>
        <fullName evidence="1">Uncharacterized protein</fullName>
    </submittedName>
</protein>
<organism evidence="1 2">
    <name type="scientific">Bacteroides fragilis str. S36L11</name>
    <dbReference type="NCBI Taxonomy" id="1339327"/>
    <lineage>
        <taxon>Bacteria</taxon>
        <taxon>Pseudomonadati</taxon>
        <taxon>Bacteroidota</taxon>
        <taxon>Bacteroidia</taxon>
        <taxon>Bacteroidales</taxon>
        <taxon>Bacteroidaceae</taxon>
        <taxon>Bacteroides</taxon>
    </lineage>
</organism>
<reference evidence="1 2" key="1">
    <citation type="submission" date="2014-02" db="EMBL/GenBank/DDBJ databases">
        <authorList>
            <person name="Sears C."/>
            <person name="Carroll K."/>
            <person name="Sack B.R."/>
            <person name="Qadri F."/>
            <person name="Myers L.L."/>
            <person name="Chung G.-T."/>
            <person name="Escheverria P."/>
            <person name="Fraser C.M."/>
            <person name="Sadzewicz L."/>
            <person name="Shefchek K.A."/>
            <person name="Tallon L."/>
            <person name="Das S.P."/>
            <person name="Daugherty S."/>
            <person name="Mongodin E.F."/>
        </authorList>
    </citation>
    <scope>NUCLEOTIDE SEQUENCE [LARGE SCALE GENOMIC DNA]</scope>
    <source>
        <strain evidence="1 2">S36L11</strain>
    </source>
</reference>
<evidence type="ECO:0000313" key="1">
    <source>
        <dbReference type="EMBL" id="EXZ30794.1"/>
    </source>
</evidence>
<dbReference type="Proteomes" id="UP000022082">
    <property type="component" value="Unassembled WGS sequence"/>
</dbReference>
<name>A0A015Z7D7_BACFG</name>
<comment type="caution">
    <text evidence="1">The sequence shown here is derived from an EMBL/GenBank/DDBJ whole genome shotgun (WGS) entry which is preliminary data.</text>
</comment>
<proteinExistence type="predicted"/>
<dbReference type="AlphaFoldDB" id="A0A015Z7D7"/>